<dbReference type="PROSITE" id="PS00941">
    <property type="entry name" value="CARBOXYLESTERASE_B_2"/>
    <property type="match status" value="1"/>
</dbReference>
<dbReference type="Proteomes" id="UP001285354">
    <property type="component" value="Unassembled WGS sequence"/>
</dbReference>
<accession>A0AAD9T6E8</accession>
<dbReference type="InterPro" id="IPR029058">
    <property type="entry name" value="AB_hydrolase_fold"/>
</dbReference>
<evidence type="ECO:0000256" key="2">
    <source>
        <dbReference type="ARBA" id="ARBA00022801"/>
    </source>
</evidence>
<protein>
    <recommendedName>
        <fullName evidence="3">Carboxylic ester hydrolase</fullName>
        <ecNumber evidence="3">3.1.1.-</ecNumber>
    </recommendedName>
</protein>
<dbReference type="InterPro" id="IPR019826">
    <property type="entry name" value="Carboxylesterase_B_AS"/>
</dbReference>
<keyword evidence="3" id="KW-0732">Signal</keyword>
<dbReference type="Gene3D" id="3.40.50.1820">
    <property type="entry name" value="alpha/beta hydrolase"/>
    <property type="match status" value="2"/>
</dbReference>
<keyword evidence="6" id="KW-1185">Reference proteome</keyword>
<dbReference type="GO" id="GO:0052689">
    <property type="term" value="F:carboxylic ester hydrolase activity"/>
    <property type="evidence" value="ECO:0007669"/>
    <property type="project" value="TreeGrafter"/>
</dbReference>
<dbReference type="PANTHER" id="PTHR43918">
    <property type="entry name" value="ACETYLCHOLINESTERASE"/>
    <property type="match status" value="1"/>
</dbReference>
<dbReference type="EMBL" id="JAUBYV010000001">
    <property type="protein sequence ID" value="KAK2629743.1"/>
    <property type="molecule type" value="Genomic_DNA"/>
</dbReference>
<dbReference type="InterPro" id="IPR002018">
    <property type="entry name" value="CarbesteraseB"/>
</dbReference>
<evidence type="ECO:0000256" key="1">
    <source>
        <dbReference type="ARBA" id="ARBA00005964"/>
    </source>
</evidence>
<name>A0AAD9T6E8_9HELO</name>
<comment type="caution">
    <text evidence="5">The sequence shown here is derived from an EMBL/GenBank/DDBJ whole genome shotgun (WGS) entry which is preliminary data.</text>
</comment>
<dbReference type="PANTHER" id="PTHR43918:SF4">
    <property type="entry name" value="CARBOXYLIC ESTER HYDROLASE"/>
    <property type="match status" value="1"/>
</dbReference>
<dbReference type="AlphaFoldDB" id="A0AAD9T6E8"/>
<evidence type="ECO:0000256" key="3">
    <source>
        <dbReference type="RuleBase" id="RU361235"/>
    </source>
</evidence>
<dbReference type="EC" id="3.1.1.-" evidence="3"/>
<feature type="signal peptide" evidence="3">
    <location>
        <begin position="1"/>
        <end position="21"/>
    </location>
</feature>
<dbReference type="PROSITE" id="PS00122">
    <property type="entry name" value="CARBOXYLESTERASE_B_1"/>
    <property type="match status" value="1"/>
</dbReference>
<feature type="chain" id="PRO_5041770047" description="Carboxylic ester hydrolase" evidence="3">
    <location>
        <begin position="22"/>
        <end position="506"/>
    </location>
</feature>
<sequence length="506" mass="53498">MRSSTLLPFLALLPPISCSDGLVVKTTVGTLHGFINASSPLVRQFLGVPYAEPPLGALRFAPPRSLAAPDARTTVAIHATSFAPSCMQQGSNSSTIYTAQVPQFLISDGTTSEDCLYLNVWAPAAGATIAARAPVPVFVYIPGGGFTSGGANSIAKFPDRWIQRTQGHIVVVINYRVNVFGFPNAKGLEDLNPGLLDQRKALEWVRDNIASFGGDPSRITLWGQSAGGASVGSYGYAYPSDPIVTSLIYDSGSAELLVSSDASQSNFTFLAGRVGCGGLAAAPELDCMRNVSAVTIENALSSYAISGARPSLGFTPFPDNKTAFSNTTDRAVRGLLAKIPAILGSNTNEGAGFVTYTPEGPGAETLLALTQSIIACPVARDVRNRNLIGLPTYRYQYAGNFSNLSPAPWMGAYHSAELPLLFGTHDQVFNGPSSALEYNVSYTMQALWLAFASNPEAGPASRSADTGYFAWPEYRQGNGSDMLLLASGETVQQLVSGERIDADCEF</sequence>
<feature type="domain" description="Carboxylesterase type B" evidence="4">
    <location>
        <begin position="368"/>
        <end position="493"/>
    </location>
</feature>
<organism evidence="5 6">
    <name type="scientific">Diplocarpon rosae</name>
    <dbReference type="NCBI Taxonomy" id="946125"/>
    <lineage>
        <taxon>Eukaryota</taxon>
        <taxon>Fungi</taxon>
        <taxon>Dikarya</taxon>
        <taxon>Ascomycota</taxon>
        <taxon>Pezizomycotina</taxon>
        <taxon>Leotiomycetes</taxon>
        <taxon>Helotiales</taxon>
        <taxon>Drepanopezizaceae</taxon>
        <taxon>Diplocarpon</taxon>
    </lineage>
</organism>
<comment type="similarity">
    <text evidence="1 3">Belongs to the type-B carboxylesterase/lipase family.</text>
</comment>
<evidence type="ECO:0000313" key="5">
    <source>
        <dbReference type="EMBL" id="KAK2629743.1"/>
    </source>
</evidence>
<gene>
    <name evidence="5" type="ORF">QTJ16_000563</name>
</gene>
<reference evidence="5" key="1">
    <citation type="submission" date="2023-06" db="EMBL/GenBank/DDBJ databases">
        <title>Draft genome of Marssonina rosae.</title>
        <authorList>
            <person name="Cheng Q."/>
        </authorList>
    </citation>
    <scope>NUCLEOTIDE SEQUENCE</scope>
    <source>
        <strain evidence="5">R4</strain>
    </source>
</reference>
<dbReference type="InterPro" id="IPR019819">
    <property type="entry name" value="Carboxylesterase_B_CS"/>
</dbReference>
<dbReference type="Pfam" id="PF00135">
    <property type="entry name" value="COesterase"/>
    <property type="match status" value="2"/>
</dbReference>
<feature type="domain" description="Carboxylesterase type B" evidence="4">
    <location>
        <begin position="22"/>
        <end position="360"/>
    </location>
</feature>
<evidence type="ECO:0000259" key="4">
    <source>
        <dbReference type="Pfam" id="PF00135"/>
    </source>
</evidence>
<dbReference type="SUPFAM" id="SSF53474">
    <property type="entry name" value="alpha/beta-Hydrolases"/>
    <property type="match status" value="1"/>
</dbReference>
<keyword evidence="2 3" id="KW-0378">Hydrolase</keyword>
<proteinExistence type="inferred from homology"/>
<dbReference type="InterPro" id="IPR050654">
    <property type="entry name" value="AChE-related_enzymes"/>
</dbReference>
<evidence type="ECO:0000313" key="6">
    <source>
        <dbReference type="Proteomes" id="UP001285354"/>
    </source>
</evidence>